<evidence type="ECO:0000256" key="13">
    <source>
        <dbReference type="ARBA" id="ARBA00038669"/>
    </source>
</evidence>
<sequence length="608" mass="66911">MGRHGIFTFGHVVLLSVILSVLSGPVLGPIFFNTRGRPFLPPNFSHPLGVDELGRDVLILLFESGKFSLAVGLAAAVPATLFGAVVGIASGYFRGRTDAVSIVLCDVFLLIPGLPLMIVVTSYLKPGFRSIAPTIAVLSWAGTARVVRASVMQVRGMPFIVATRALGVSHFHIMLRHVLPHVRQLVLARGCLAVSGAMLAEAGLSFLGLGDPIRSSWGTMLYNAFSHGAVVNGFYWLYLPPVFCISLTVLAFTLSGLAFEPAVPRSGAFRVRIRYGRDSTPCSELTASLICNQTDTQNVILSVRSLTVEFPESNDMHRCVLDHVDFCVREQEKVALIGETGSGKSLLLTTLLRLLPGDARVSGEILFRGRNLLQLTNKQMRELRRYRLAYVPQTAGNALNPVLSIGFQVAESICSNCRTSRSSAYAKANDFLHRMGIREVDLRRLDYPHRYSGGMKQRALLAMALAREADLLLVDEPTKGLDYKAKNELLNVLTEFRDEAILMVTHDLWFAERFADRIAVMTGSTVVEEASRKHFFSNPLHPYSQALLAALPSRGMKVALAPTPRNADRQKTGCPFQRECRHATGRCLERPPLFLRDGCVVRCWLYAS</sequence>
<feature type="transmembrane region" description="Helical" evidence="17">
    <location>
        <begin position="221"/>
        <end position="239"/>
    </location>
</feature>
<comment type="subunit">
    <text evidence="13">The complex is composed of two ATP-binding proteins (NikD and NikE), two transmembrane proteins (NikB and NikC) and a solute-binding protein (NikA).</text>
</comment>
<dbReference type="PROSITE" id="PS50893">
    <property type="entry name" value="ABC_TRANSPORTER_2"/>
    <property type="match status" value="1"/>
</dbReference>
<dbReference type="CDD" id="cd03257">
    <property type="entry name" value="ABC_NikE_OppD_transporters"/>
    <property type="match status" value="1"/>
</dbReference>
<dbReference type="InterPro" id="IPR013563">
    <property type="entry name" value="Oligopep_ABC_C"/>
</dbReference>
<dbReference type="SUPFAM" id="SSF52540">
    <property type="entry name" value="P-loop containing nucleoside triphosphate hydrolases"/>
    <property type="match status" value="1"/>
</dbReference>
<keyword evidence="7" id="KW-0547">Nucleotide-binding</keyword>
<evidence type="ECO:0000256" key="4">
    <source>
        <dbReference type="ARBA" id="ARBA00022448"/>
    </source>
</evidence>
<dbReference type="EC" id="7.2.2.11" evidence="14"/>
<dbReference type="GO" id="GO:0015833">
    <property type="term" value="P:peptide transport"/>
    <property type="evidence" value="ECO:0007669"/>
    <property type="project" value="InterPro"/>
</dbReference>
<evidence type="ECO:0000256" key="1">
    <source>
        <dbReference type="ARBA" id="ARBA00004417"/>
    </source>
</evidence>
<evidence type="ECO:0000259" key="19">
    <source>
        <dbReference type="PROSITE" id="PS50928"/>
    </source>
</evidence>
<dbReference type="InterPro" id="IPR035906">
    <property type="entry name" value="MetI-like_sf"/>
</dbReference>
<feature type="transmembrane region" description="Helical" evidence="17">
    <location>
        <begin position="100"/>
        <end position="124"/>
    </location>
</feature>
<proteinExistence type="inferred from homology"/>
<evidence type="ECO:0000256" key="10">
    <source>
        <dbReference type="ARBA" id="ARBA00022989"/>
    </source>
</evidence>
<dbReference type="InterPro" id="IPR003593">
    <property type="entry name" value="AAA+_ATPase"/>
</dbReference>
<keyword evidence="6 17" id="KW-0812">Transmembrane</keyword>
<keyword evidence="4 17" id="KW-0813">Transport</keyword>
<dbReference type="Gene3D" id="3.40.50.300">
    <property type="entry name" value="P-loop containing nucleotide triphosphate hydrolases"/>
    <property type="match status" value="1"/>
</dbReference>
<evidence type="ECO:0000256" key="9">
    <source>
        <dbReference type="ARBA" id="ARBA00022967"/>
    </source>
</evidence>
<dbReference type="AlphaFoldDB" id="F2NJ53"/>
<comment type="similarity">
    <text evidence="17">Belongs to the binding-protein-dependent transport system permease family.</text>
</comment>
<dbReference type="Pfam" id="PF08352">
    <property type="entry name" value="oligo_HPY"/>
    <property type="match status" value="1"/>
</dbReference>
<comment type="similarity">
    <text evidence="3">Belongs to the ABC transporter superfamily.</text>
</comment>
<evidence type="ECO:0000256" key="2">
    <source>
        <dbReference type="ARBA" id="ARBA00004651"/>
    </source>
</evidence>
<dbReference type="OrthoDB" id="9809450at2"/>
<dbReference type="PROSITE" id="PS50928">
    <property type="entry name" value="ABC_TM1"/>
    <property type="match status" value="1"/>
</dbReference>
<dbReference type="SUPFAM" id="SSF161098">
    <property type="entry name" value="MetI-like"/>
    <property type="match status" value="1"/>
</dbReference>
<keyword evidence="10 17" id="KW-1133">Transmembrane helix</keyword>
<dbReference type="CDD" id="cd06261">
    <property type="entry name" value="TM_PBP2"/>
    <property type="match status" value="1"/>
</dbReference>
<dbReference type="GO" id="GO:0016887">
    <property type="term" value="F:ATP hydrolysis activity"/>
    <property type="evidence" value="ECO:0007669"/>
    <property type="project" value="InterPro"/>
</dbReference>
<evidence type="ECO:0000256" key="6">
    <source>
        <dbReference type="ARBA" id="ARBA00022692"/>
    </source>
</evidence>
<evidence type="ECO:0000256" key="14">
    <source>
        <dbReference type="ARBA" id="ARBA00039098"/>
    </source>
</evidence>
<evidence type="ECO:0000313" key="20">
    <source>
        <dbReference type="EMBL" id="AEB08011.1"/>
    </source>
</evidence>
<reference evidence="21" key="2">
    <citation type="submission" date="2011-03" db="EMBL/GenBank/DDBJ databases">
        <title>The complete genome of Desulfobacca acetoxidans DSM 11109.</title>
        <authorList>
            <consortium name="US DOE Joint Genome Institute (JGI-PGF)"/>
            <person name="Lucas S."/>
            <person name="Copeland A."/>
            <person name="Lapidus A."/>
            <person name="Bruce D."/>
            <person name="Goodwin L."/>
            <person name="Pitluck S."/>
            <person name="Peters L."/>
            <person name="Kyrpides N."/>
            <person name="Mavromatis K."/>
            <person name="Ivanova N."/>
            <person name="Ovchinnikova G."/>
            <person name="Teshima H."/>
            <person name="Detter J.C."/>
            <person name="Han C."/>
            <person name="Land M."/>
            <person name="Hauser L."/>
            <person name="Markowitz V."/>
            <person name="Cheng J.-F."/>
            <person name="Hugenholtz P."/>
            <person name="Woyke T."/>
            <person name="Wu D."/>
            <person name="Spring S."/>
            <person name="Schueler E."/>
            <person name="Brambilla E."/>
            <person name="Klenk H.-P."/>
            <person name="Eisen J.A."/>
        </authorList>
    </citation>
    <scope>NUCLEOTIDE SEQUENCE [LARGE SCALE GENOMIC DNA]</scope>
    <source>
        <strain evidence="21">ATCC 700848 / DSM 11109 / ASRB2</strain>
    </source>
</reference>
<name>F2NJ53_DESAR</name>
<evidence type="ECO:0000256" key="3">
    <source>
        <dbReference type="ARBA" id="ARBA00005417"/>
    </source>
</evidence>
<evidence type="ECO:0000256" key="16">
    <source>
        <dbReference type="ARBA" id="ARBA00048610"/>
    </source>
</evidence>
<dbReference type="HOGENOM" id="CLU_000604_70_5_7"/>
<protein>
    <recommendedName>
        <fullName evidence="15">Nickel import system ATP-binding protein NikD</fullName>
        <ecNumber evidence="14">7.2.2.11</ecNumber>
    </recommendedName>
</protein>
<feature type="domain" description="ABC transporter" evidence="18">
    <location>
        <begin position="303"/>
        <end position="548"/>
    </location>
</feature>
<gene>
    <name evidence="20" type="ordered locus">Desac_0114</name>
</gene>
<comment type="subcellular location">
    <subcellularLocation>
        <location evidence="1">Cell inner membrane</location>
        <topology evidence="1">Peripheral membrane protein</topology>
    </subcellularLocation>
    <subcellularLocation>
        <location evidence="2 17">Cell membrane</location>
        <topology evidence="2 17">Multi-pass membrane protein</topology>
    </subcellularLocation>
</comment>
<feature type="domain" description="ABC transmembrane type-1" evidence="19">
    <location>
        <begin position="65"/>
        <end position="256"/>
    </location>
</feature>
<evidence type="ECO:0000259" key="18">
    <source>
        <dbReference type="PROSITE" id="PS50893"/>
    </source>
</evidence>
<evidence type="ECO:0000313" key="21">
    <source>
        <dbReference type="Proteomes" id="UP000000483"/>
    </source>
</evidence>
<keyword evidence="8" id="KW-0067">ATP-binding</keyword>
<feature type="transmembrane region" description="Helical" evidence="17">
    <location>
        <begin position="185"/>
        <end position="209"/>
    </location>
</feature>
<dbReference type="InterPro" id="IPR003439">
    <property type="entry name" value="ABC_transporter-like_ATP-bd"/>
</dbReference>
<organism evidence="20 21">
    <name type="scientific">Desulfobacca acetoxidans (strain ATCC 700848 / DSM 11109 / ASRB2)</name>
    <dbReference type="NCBI Taxonomy" id="880072"/>
    <lineage>
        <taxon>Bacteria</taxon>
        <taxon>Pseudomonadati</taxon>
        <taxon>Thermodesulfobacteriota</taxon>
        <taxon>Desulfobaccia</taxon>
        <taxon>Desulfobaccales</taxon>
        <taxon>Desulfobaccaceae</taxon>
        <taxon>Desulfobacca</taxon>
    </lineage>
</organism>
<evidence type="ECO:0000256" key="11">
    <source>
        <dbReference type="ARBA" id="ARBA00023065"/>
    </source>
</evidence>
<evidence type="ECO:0000256" key="15">
    <source>
        <dbReference type="ARBA" id="ARBA00044143"/>
    </source>
</evidence>
<dbReference type="InterPro" id="IPR050388">
    <property type="entry name" value="ABC_Ni/Peptide_Import"/>
</dbReference>
<feature type="transmembrane region" description="Helical" evidence="17">
    <location>
        <begin position="12"/>
        <end position="32"/>
    </location>
</feature>
<dbReference type="eggNOG" id="COG1173">
    <property type="taxonomic scope" value="Bacteria"/>
</dbReference>
<dbReference type="GO" id="GO:0015413">
    <property type="term" value="F:ABC-type nickel transporter activity"/>
    <property type="evidence" value="ECO:0007669"/>
    <property type="project" value="UniProtKB-EC"/>
</dbReference>
<dbReference type="STRING" id="880072.Desac_0114"/>
<keyword evidence="9" id="KW-1278">Translocase</keyword>
<dbReference type="PANTHER" id="PTHR43297:SF13">
    <property type="entry name" value="NICKEL ABC TRANSPORTER, ATP-BINDING PROTEIN"/>
    <property type="match status" value="1"/>
</dbReference>
<keyword evidence="11" id="KW-0406">Ion transport</keyword>
<accession>F2NJ53</accession>
<evidence type="ECO:0000256" key="12">
    <source>
        <dbReference type="ARBA" id="ARBA00023136"/>
    </source>
</evidence>
<dbReference type="NCBIfam" id="TIGR01727">
    <property type="entry name" value="oligo_HPY"/>
    <property type="match status" value="1"/>
</dbReference>
<dbReference type="EMBL" id="CP002629">
    <property type="protein sequence ID" value="AEB08011.1"/>
    <property type="molecule type" value="Genomic_DNA"/>
</dbReference>
<dbReference type="PANTHER" id="PTHR43297">
    <property type="entry name" value="OLIGOPEPTIDE TRANSPORT ATP-BINDING PROTEIN APPD"/>
    <property type="match status" value="1"/>
</dbReference>
<dbReference type="Gene3D" id="1.10.3720.10">
    <property type="entry name" value="MetI-like"/>
    <property type="match status" value="1"/>
</dbReference>
<keyword evidence="12 17" id="KW-0472">Membrane</keyword>
<dbReference type="Pfam" id="PF00528">
    <property type="entry name" value="BPD_transp_1"/>
    <property type="match status" value="1"/>
</dbReference>
<keyword evidence="21" id="KW-1185">Reference proteome</keyword>
<dbReference type="InterPro" id="IPR027417">
    <property type="entry name" value="P-loop_NTPase"/>
</dbReference>
<evidence type="ECO:0000256" key="7">
    <source>
        <dbReference type="ARBA" id="ARBA00022741"/>
    </source>
</evidence>
<feature type="transmembrane region" description="Helical" evidence="17">
    <location>
        <begin position="67"/>
        <end position="93"/>
    </location>
</feature>
<evidence type="ECO:0000256" key="8">
    <source>
        <dbReference type="ARBA" id="ARBA00022840"/>
    </source>
</evidence>
<dbReference type="PROSITE" id="PS00211">
    <property type="entry name" value="ABC_TRANSPORTER_1"/>
    <property type="match status" value="1"/>
</dbReference>
<keyword evidence="20" id="KW-0378">Hydrolase</keyword>
<dbReference type="InterPro" id="IPR000515">
    <property type="entry name" value="MetI-like"/>
</dbReference>
<dbReference type="eggNOG" id="COG0444">
    <property type="taxonomic scope" value="Bacteria"/>
</dbReference>
<dbReference type="SMART" id="SM00382">
    <property type="entry name" value="AAA"/>
    <property type="match status" value="1"/>
</dbReference>
<evidence type="ECO:0000256" key="17">
    <source>
        <dbReference type="RuleBase" id="RU363032"/>
    </source>
</evidence>
<dbReference type="GO" id="GO:0005886">
    <property type="term" value="C:plasma membrane"/>
    <property type="evidence" value="ECO:0007669"/>
    <property type="project" value="UniProtKB-SubCell"/>
</dbReference>
<dbReference type="InterPro" id="IPR017871">
    <property type="entry name" value="ABC_transporter-like_CS"/>
</dbReference>
<dbReference type="KEGG" id="dao:Desac_0114"/>
<evidence type="ECO:0000256" key="5">
    <source>
        <dbReference type="ARBA" id="ARBA00022475"/>
    </source>
</evidence>
<dbReference type="Pfam" id="PF00005">
    <property type="entry name" value="ABC_tran"/>
    <property type="match status" value="1"/>
</dbReference>
<reference evidence="20 21" key="1">
    <citation type="journal article" date="2011" name="Stand. Genomic Sci.">
        <title>Complete genome sequence of the acetate-degrading sulfate reducer Desulfobacca acetoxidans type strain (ASRB2).</title>
        <authorList>
            <person name="Goker M."/>
            <person name="Teshima H."/>
            <person name="Lapidus A."/>
            <person name="Nolan M."/>
            <person name="Lucas S."/>
            <person name="Hammon N."/>
            <person name="Deshpande S."/>
            <person name="Cheng J.F."/>
            <person name="Tapia R."/>
            <person name="Han C."/>
            <person name="Goodwin L."/>
            <person name="Pitluck S."/>
            <person name="Huntemann M."/>
            <person name="Liolios K."/>
            <person name="Ivanova N."/>
            <person name="Pagani I."/>
            <person name="Mavromatis K."/>
            <person name="Ovchinikova G."/>
            <person name="Pati A."/>
            <person name="Chen A."/>
            <person name="Palaniappan K."/>
            <person name="Land M."/>
            <person name="Hauser L."/>
            <person name="Brambilla E.M."/>
            <person name="Rohde M."/>
            <person name="Spring S."/>
            <person name="Detter J.C."/>
            <person name="Woyke T."/>
            <person name="Bristow J."/>
            <person name="Eisen J.A."/>
            <person name="Markowitz V."/>
            <person name="Hugenholtz P."/>
            <person name="Kyrpides N.C."/>
            <person name="Klenk H.P."/>
        </authorList>
    </citation>
    <scope>NUCLEOTIDE SEQUENCE [LARGE SCALE GENOMIC DNA]</scope>
    <source>
        <strain evidence="21">ATCC 700848 / DSM 11109 / ASRB2</strain>
    </source>
</reference>
<dbReference type="GO" id="GO:0005524">
    <property type="term" value="F:ATP binding"/>
    <property type="evidence" value="ECO:0007669"/>
    <property type="project" value="UniProtKB-KW"/>
</dbReference>
<dbReference type="Proteomes" id="UP000000483">
    <property type="component" value="Chromosome"/>
</dbReference>
<comment type="catalytic activity">
    <reaction evidence="16">
        <text>Ni(2+)(out) + ATP + H2O = Ni(2+)(in) + ADP + phosphate + H(+)</text>
        <dbReference type="Rhea" id="RHEA:15557"/>
        <dbReference type="ChEBI" id="CHEBI:15377"/>
        <dbReference type="ChEBI" id="CHEBI:15378"/>
        <dbReference type="ChEBI" id="CHEBI:30616"/>
        <dbReference type="ChEBI" id="CHEBI:43474"/>
        <dbReference type="ChEBI" id="CHEBI:49786"/>
        <dbReference type="ChEBI" id="CHEBI:456216"/>
        <dbReference type="EC" id="7.2.2.11"/>
    </reaction>
    <physiologicalReaction direction="left-to-right" evidence="16">
        <dbReference type="Rhea" id="RHEA:15558"/>
    </physiologicalReaction>
</comment>
<keyword evidence="5" id="KW-1003">Cell membrane</keyword>